<evidence type="ECO:0000313" key="2">
    <source>
        <dbReference type="Proteomes" id="UP001501523"/>
    </source>
</evidence>
<organism evidence="1 2">
    <name type="scientific">Dokdonella soli</name>
    <dbReference type="NCBI Taxonomy" id="529810"/>
    <lineage>
        <taxon>Bacteria</taxon>
        <taxon>Pseudomonadati</taxon>
        <taxon>Pseudomonadota</taxon>
        <taxon>Gammaproteobacteria</taxon>
        <taxon>Lysobacterales</taxon>
        <taxon>Rhodanobacteraceae</taxon>
        <taxon>Dokdonella</taxon>
    </lineage>
</organism>
<dbReference type="Pfam" id="PF07793">
    <property type="entry name" value="DUF1631"/>
    <property type="match status" value="1"/>
</dbReference>
<proteinExistence type="predicted"/>
<evidence type="ECO:0000313" key="1">
    <source>
        <dbReference type="EMBL" id="GAA0718906.1"/>
    </source>
</evidence>
<dbReference type="EMBL" id="BAAAEU010000023">
    <property type="protein sequence ID" value="GAA0718906.1"/>
    <property type="molecule type" value="Genomic_DNA"/>
</dbReference>
<dbReference type="RefSeq" id="WP_343792003.1">
    <property type="nucleotide sequence ID" value="NZ_BAAAEU010000023.1"/>
</dbReference>
<evidence type="ECO:0008006" key="3">
    <source>
        <dbReference type="Google" id="ProtNLM"/>
    </source>
</evidence>
<reference evidence="2" key="1">
    <citation type="journal article" date="2019" name="Int. J. Syst. Evol. Microbiol.">
        <title>The Global Catalogue of Microorganisms (GCM) 10K type strain sequencing project: providing services to taxonomists for standard genome sequencing and annotation.</title>
        <authorList>
            <consortium name="The Broad Institute Genomics Platform"/>
            <consortium name="The Broad Institute Genome Sequencing Center for Infectious Disease"/>
            <person name="Wu L."/>
            <person name="Ma J."/>
        </authorList>
    </citation>
    <scope>NUCLEOTIDE SEQUENCE [LARGE SCALE GENOMIC DNA]</scope>
    <source>
        <strain evidence="2">JCM 15421</strain>
    </source>
</reference>
<comment type="caution">
    <text evidence="1">The sequence shown here is derived from an EMBL/GenBank/DDBJ whole genome shotgun (WGS) entry which is preliminary data.</text>
</comment>
<protein>
    <recommendedName>
        <fullName evidence="3">DUF1631 domain-containing protein</fullName>
    </recommendedName>
</protein>
<sequence>MRGLLDGLLELTFTHFESAILRTLDETEHALFKLAERSSSSAQQQKRFEGLREVRHGRADVAPRFLQHVESIFTRIRGAPKPPPAPDTADPSMPLELIDAAVLEEDLALQEIIGKSEIRNSQVLYALAHRLGVLAGTPAWPHDTMPLGPAQLAAAFRCAMQPLDLDTEHRVLAYRQFDRLAMLPIAPFYESVNAYLVAQRVLPNLQMPAGYRRGDSAREALAEQAALEPVLPRDPPEAAPVHDGGDQELFKTLRSLLAEQRRLDGDVPGISEGQVFSASQSDVQSVLGALQRSPGTRATANAAYDSEHFRNTLLVKLRRASPEGRPLRLAEEDSDTVDLIGMLFDHITRSMHGSAGALGLLARLHVPVLRVALDDKTFFTRRDHPARLLLNTIAETAVHWIDDSESDPDLVKKMQIVVDHVSADFDGDVSVFGNLLDDLGRHMQLLARRAEVVERRHVDAAKGRDKLDIARETARSAIVHVLQEGTPTLMVRSLLEHAWTDALALSALRSGKDGSEFKRRVAVAEQLARAAPASPAPEPEPVDAALREDIDAGLRQVGLHDDDVRGVLDNLFPAPGTAPVAAPEHLDRISSALKDKTRLGGGNTDRHAAPVRSPVTLTDAEAEMLERLRKIPFGTWFEFVTNQQGQSVRRKLAWFSTMTGRCLFVNQRGARTEDTTLEQLARDMARGQARVAATEQLSLIDRAWKAIMATLRPQAADPAEAPRA</sequence>
<gene>
    <name evidence="1" type="ORF">GCM10009105_26970</name>
</gene>
<dbReference type="InterPro" id="IPR012434">
    <property type="entry name" value="DUF1631"/>
</dbReference>
<accession>A0ABP3TVP0</accession>
<dbReference type="Proteomes" id="UP001501523">
    <property type="component" value="Unassembled WGS sequence"/>
</dbReference>
<name>A0ABP3TVP0_9GAMM</name>
<keyword evidence="2" id="KW-1185">Reference proteome</keyword>